<evidence type="ECO:0000256" key="3">
    <source>
        <dbReference type="ARBA" id="ARBA00023082"/>
    </source>
</evidence>
<dbReference type="InterPro" id="IPR007627">
    <property type="entry name" value="RNA_pol_sigma70_r2"/>
</dbReference>
<dbReference type="Pfam" id="PF08281">
    <property type="entry name" value="Sigma70_r4_2"/>
    <property type="match status" value="1"/>
</dbReference>
<dbReference type="Pfam" id="PF04542">
    <property type="entry name" value="Sigma70_r2"/>
    <property type="match status" value="1"/>
</dbReference>
<evidence type="ECO:0000259" key="6">
    <source>
        <dbReference type="Pfam" id="PF04542"/>
    </source>
</evidence>
<proteinExistence type="inferred from homology"/>
<dbReference type="InterPro" id="IPR013249">
    <property type="entry name" value="RNA_pol_sigma70_r4_t2"/>
</dbReference>
<evidence type="ECO:0000256" key="5">
    <source>
        <dbReference type="ARBA" id="ARBA00023163"/>
    </source>
</evidence>
<dbReference type="InterPro" id="IPR039425">
    <property type="entry name" value="RNA_pol_sigma-70-like"/>
</dbReference>
<keyword evidence="3" id="KW-0731">Sigma factor</keyword>
<reference evidence="8 9" key="1">
    <citation type="journal article" date="2015" name="Nature">
        <title>rRNA introns, odd ribosomes, and small enigmatic genomes across a large radiation of phyla.</title>
        <authorList>
            <person name="Brown C.T."/>
            <person name="Hug L.A."/>
            <person name="Thomas B.C."/>
            <person name="Sharon I."/>
            <person name="Castelle C.J."/>
            <person name="Singh A."/>
            <person name="Wilkins M.J."/>
            <person name="Williams K.H."/>
            <person name="Banfield J.F."/>
        </authorList>
    </citation>
    <scope>NUCLEOTIDE SEQUENCE [LARGE SCALE GENOMIC DNA]</scope>
</reference>
<dbReference type="PANTHER" id="PTHR43133:SF8">
    <property type="entry name" value="RNA POLYMERASE SIGMA FACTOR HI_1459-RELATED"/>
    <property type="match status" value="1"/>
</dbReference>
<evidence type="ECO:0000256" key="2">
    <source>
        <dbReference type="ARBA" id="ARBA00023015"/>
    </source>
</evidence>
<dbReference type="InterPro" id="IPR014284">
    <property type="entry name" value="RNA_pol_sigma-70_dom"/>
</dbReference>
<evidence type="ECO:0000313" key="8">
    <source>
        <dbReference type="EMBL" id="KKQ85989.1"/>
    </source>
</evidence>
<evidence type="ECO:0008006" key="10">
    <source>
        <dbReference type="Google" id="ProtNLM"/>
    </source>
</evidence>
<organism evidence="8 9">
    <name type="scientific">Candidatus Woesebacteria bacterium GW2011_GWB1_38_8</name>
    <dbReference type="NCBI Taxonomy" id="1618570"/>
    <lineage>
        <taxon>Bacteria</taxon>
        <taxon>Candidatus Woeseibacteriota</taxon>
    </lineage>
</organism>
<name>A0A0G0NJ96_9BACT</name>
<evidence type="ECO:0000256" key="1">
    <source>
        <dbReference type="ARBA" id="ARBA00010641"/>
    </source>
</evidence>
<dbReference type="GO" id="GO:0016987">
    <property type="term" value="F:sigma factor activity"/>
    <property type="evidence" value="ECO:0007669"/>
    <property type="project" value="UniProtKB-KW"/>
</dbReference>
<dbReference type="InterPro" id="IPR036388">
    <property type="entry name" value="WH-like_DNA-bd_sf"/>
</dbReference>
<keyword evidence="4" id="KW-0238">DNA-binding</keyword>
<sequence>MVLYLLVEVMSKTPHISFVILYRSFALPLMKFIIKRVGANQETAEEVFSQTITSAWEGYHTFKNKSKFFTWICRIALNKIADYYRTEIHEQSVFVAPLLEEIAYVKDDDLAPEEKLALQEMRISVRACLSLLPPEKRQLLYLRFWKSMSIKEIAKFFGVSERSVEGKIYRAKRSLAELLVNSYPDYVKAPQTTSNKTAT</sequence>
<gene>
    <name evidence="8" type="ORF">UT08_C0002G0011</name>
</gene>
<dbReference type="STRING" id="1618570.UT08_C0002G0011"/>
<dbReference type="Proteomes" id="UP000034081">
    <property type="component" value="Unassembled WGS sequence"/>
</dbReference>
<keyword evidence="5" id="KW-0804">Transcription</keyword>
<comment type="similarity">
    <text evidence="1">Belongs to the sigma-70 factor family. ECF subfamily.</text>
</comment>
<evidence type="ECO:0000256" key="4">
    <source>
        <dbReference type="ARBA" id="ARBA00023125"/>
    </source>
</evidence>
<dbReference type="SUPFAM" id="SSF88659">
    <property type="entry name" value="Sigma3 and sigma4 domains of RNA polymerase sigma factors"/>
    <property type="match status" value="1"/>
</dbReference>
<dbReference type="SUPFAM" id="SSF88946">
    <property type="entry name" value="Sigma2 domain of RNA polymerase sigma factors"/>
    <property type="match status" value="1"/>
</dbReference>
<comment type="caution">
    <text evidence="8">The sequence shown here is derived from an EMBL/GenBank/DDBJ whole genome shotgun (WGS) entry which is preliminary data.</text>
</comment>
<evidence type="ECO:0000259" key="7">
    <source>
        <dbReference type="Pfam" id="PF08281"/>
    </source>
</evidence>
<dbReference type="PANTHER" id="PTHR43133">
    <property type="entry name" value="RNA POLYMERASE ECF-TYPE SIGMA FACTO"/>
    <property type="match status" value="1"/>
</dbReference>
<feature type="domain" description="RNA polymerase sigma factor 70 region 4 type 2" evidence="7">
    <location>
        <begin position="124"/>
        <end position="175"/>
    </location>
</feature>
<dbReference type="GO" id="GO:0003677">
    <property type="term" value="F:DNA binding"/>
    <property type="evidence" value="ECO:0007669"/>
    <property type="project" value="UniProtKB-KW"/>
</dbReference>
<accession>A0A0G0NJ96</accession>
<dbReference type="GO" id="GO:0006352">
    <property type="term" value="P:DNA-templated transcription initiation"/>
    <property type="evidence" value="ECO:0007669"/>
    <property type="project" value="InterPro"/>
</dbReference>
<dbReference type="Gene3D" id="1.10.1740.10">
    <property type="match status" value="1"/>
</dbReference>
<keyword evidence="2" id="KW-0805">Transcription regulation</keyword>
<feature type="domain" description="RNA polymerase sigma-70 region 2" evidence="6">
    <location>
        <begin position="27"/>
        <end position="86"/>
    </location>
</feature>
<dbReference type="CDD" id="cd06171">
    <property type="entry name" value="Sigma70_r4"/>
    <property type="match status" value="1"/>
</dbReference>
<dbReference type="InterPro" id="IPR013324">
    <property type="entry name" value="RNA_pol_sigma_r3/r4-like"/>
</dbReference>
<dbReference type="Gene3D" id="1.10.10.10">
    <property type="entry name" value="Winged helix-like DNA-binding domain superfamily/Winged helix DNA-binding domain"/>
    <property type="match status" value="1"/>
</dbReference>
<dbReference type="NCBIfam" id="TIGR02937">
    <property type="entry name" value="sigma70-ECF"/>
    <property type="match status" value="1"/>
</dbReference>
<protein>
    <recommendedName>
        <fullName evidence="10">RNA polymerase, sigma-24 subunit, ECF subfamily</fullName>
    </recommendedName>
</protein>
<dbReference type="InterPro" id="IPR013325">
    <property type="entry name" value="RNA_pol_sigma_r2"/>
</dbReference>
<dbReference type="EMBL" id="LBVL01000002">
    <property type="protein sequence ID" value="KKQ85989.1"/>
    <property type="molecule type" value="Genomic_DNA"/>
</dbReference>
<evidence type="ECO:0000313" key="9">
    <source>
        <dbReference type="Proteomes" id="UP000034081"/>
    </source>
</evidence>
<dbReference type="AlphaFoldDB" id="A0A0G0NJ96"/>